<reference evidence="12" key="1">
    <citation type="submission" date="2019-11" db="EMBL/GenBank/DDBJ databases">
        <authorList>
            <person name="Feng L."/>
        </authorList>
    </citation>
    <scope>NUCLEOTIDE SEQUENCE</scope>
    <source>
        <strain evidence="12">SsimulansLFYP27</strain>
    </source>
</reference>
<dbReference type="Pfam" id="PF01757">
    <property type="entry name" value="Acyl_transf_3"/>
    <property type="match status" value="1"/>
</dbReference>
<feature type="transmembrane region" description="Helical" evidence="10">
    <location>
        <begin position="41"/>
        <end position="63"/>
    </location>
</feature>
<feature type="transmembrane region" description="Helical" evidence="10">
    <location>
        <begin position="84"/>
        <end position="101"/>
    </location>
</feature>
<evidence type="ECO:0000256" key="4">
    <source>
        <dbReference type="ARBA" id="ARBA00022692"/>
    </source>
</evidence>
<dbReference type="RefSeq" id="WP_002479944.1">
    <property type="nucleotide sequence ID" value="NZ_CACRUO010000031.1"/>
</dbReference>
<keyword evidence="4 10" id="KW-0812">Transmembrane</keyword>
<dbReference type="EMBL" id="CACRUO010000031">
    <property type="protein sequence ID" value="VYU10855.1"/>
    <property type="molecule type" value="Genomic_DNA"/>
</dbReference>
<evidence type="ECO:0000256" key="2">
    <source>
        <dbReference type="ARBA" id="ARBA00007400"/>
    </source>
</evidence>
<feature type="transmembrane region" description="Helical" evidence="10">
    <location>
        <begin position="247"/>
        <end position="264"/>
    </location>
</feature>
<comment type="similarity">
    <text evidence="2">Belongs to the acyltransferase 3 family.</text>
</comment>
<evidence type="ECO:0000256" key="10">
    <source>
        <dbReference type="SAM" id="Phobius"/>
    </source>
</evidence>
<keyword evidence="6 10" id="KW-0472">Membrane</keyword>
<name>A0A6N3C467_STASI</name>
<dbReference type="GO" id="GO:0005886">
    <property type="term" value="C:plasma membrane"/>
    <property type="evidence" value="ECO:0007669"/>
    <property type="project" value="UniProtKB-SubCell"/>
</dbReference>
<comment type="subcellular location">
    <subcellularLocation>
        <location evidence="1">Cell membrane</location>
        <topology evidence="1">Multi-pass membrane protein</topology>
    </subcellularLocation>
</comment>
<proteinExistence type="inferred from homology"/>
<sequence>MKKKVELTYARAIFCVIIVVVHAMTGFVNDPHITEFQKRSASYIQVLLFSATPCFIMLSEMLLGMRYSKHIPNNFLTKRVKFILIPYICFALFVIVEIYFDPSKNFSMSHLLINILLEGKFFGWFVLVIFQFFVLHMLFYKVLDRMKPLIPIVVSLVISFGHAFLMYYSTTYLEFWNTYYPLFNRTIILNWLFYFVIGFYIGKNFDAVMQYVQQKVLYVLGALLLSGLVIAFDFFVLNVTWRESNRFDLFIFTAAFFVLAIYVAKQLSRYHLTALYMISEISFFIYLSHQIIIQHISRGLASFVKYPFAFFTLTTIFTLGFCVGLAIILSFFPYVRIVVGRNTLYPMVLNNYSIKPEEPKSVVETK</sequence>
<feature type="transmembrane region" description="Helical" evidence="10">
    <location>
        <begin position="276"/>
        <end position="296"/>
    </location>
</feature>
<keyword evidence="3" id="KW-1003">Cell membrane</keyword>
<feature type="transmembrane region" description="Helical" evidence="10">
    <location>
        <begin position="188"/>
        <end position="205"/>
    </location>
</feature>
<dbReference type="GO" id="GO:0016413">
    <property type="term" value="F:O-acetyltransferase activity"/>
    <property type="evidence" value="ECO:0007669"/>
    <property type="project" value="TreeGrafter"/>
</dbReference>
<feature type="transmembrane region" description="Helical" evidence="10">
    <location>
        <begin position="149"/>
        <end position="168"/>
    </location>
</feature>
<feature type="domain" description="Acyltransferase 3" evidence="11">
    <location>
        <begin position="6"/>
        <end position="326"/>
    </location>
</feature>
<keyword evidence="5 10" id="KW-1133">Transmembrane helix</keyword>
<protein>
    <recommendedName>
        <fullName evidence="7">Probable poly-beta-1,6-N-acetyl-D-glucosamine export protein</fullName>
    </recommendedName>
    <alternativeName>
        <fullName evidence="9">Biofilm polysaccharide intercellular adhesin export protein</fullName>
    </alternativeName>
    <alternativeName>
        <fullName evidence="8">Intercellular adhesion protein C</fullName>
    </alternativeName>
</protein>
<organism evidence="12">
    <name type="scientific">Staphylococcus simulans</name>
    <dbReference type="NCBI Taxonomy" id="1286"/>
    <lineage>
        <taxon>Bacteria</taxon>
        <taxon>Bacillati</taxon>
        <taxon>Bacillota</taxon>
        <taxon>Bacilli</taxon>
        <taxon>Bacillales</taxon>
        <taxon>Staphylococcaceae</taxon>
        <taxon>Staphylococcus</taxon>
    </lineage>
</organism>
<evidence type="ECO:0000256" key="1">
    <source>
        <dbReference type="ARBA" id="ARBA00004651"/>
    </source>
</evidence>
<evidence type="ECO:0000256" key="5">
    <source>
        <dbReference type="ARBA" id="ARBA00022989"/>
    </source>
</evidence>
<evidence type="ECO:0000259" key="11">
    <source>
        <dbReference type="Pfam" id="PF01757"/>
    </source>
</evidence>
<dbReference type="PANTHER" id="PTHR40074">
    <property type="entry name" value="O-ACETYLTRANSFERASE WECH"/>
    <property type="match status" value="1"/>
</dbReference>
<evidence type="ECO:0000313" key="12">
    <source>
        <dbReference type="EMBL" id="VYU10855.1"/>
    </source>
</evidence>
<evidence type="ECO:0000256" key="3">
    <source>
        <dbReference type="ARBA" id="ARBA00022475"/>
    </source>
</evidence>
<evidence type="ECO:0000256" key="6">
    <source>
        <dbReference type="ARBA" id="ARBA00023136"/>
    </source>
</evidence>
<feature type="transmembrane region" description="Helical" evidence="10">
    <location>
        <begin position="217"/>
        <end position="241"/>
    </location>
</feature>
<evidence type="ECO:0000256" key="7">
    <source>
        <dbReference type="ARBA" id="ARBA00041028"/>
    </source>
</evidence>
<accession>A0A6N3C467</accession>
<evidence type="ECO:0000256" key="9">
    <source>
        <dbReference type="ARBA" id="ARBA00042839"/>
    </source>
</evidence>
<dbReference type="GO" id="GO:0009246">
    <property type="term" value="P:enterobacterial common antigen biosynthetic process"/>
    <property type="evidence" value="ECO:0007669"/>
    <property type="project" value="TreeGrafter"/>
</dbReference>
<dbReference type="PANTHER" id="PTHR40074:SF2">
    <property type="entry name" value="O-ACETYLTRANSFERASE WECH"/>
    <property type="match status" value="1"/>
</dbReference>
<evidence type="ECO:0000256" key="8">
    <source>
        <dbReference type="ARBA" id="ARBA00042402"/>
    </source>
</evidence>
<feature type="transmembrane region" description="Helical" evidence="10">
    <location>
        <begin position="12"/>
        <end position="29"/>
    </location>
</feature>
<feature type="transmembrane region" description="Helical" evidence="10">
    <location>
        <begin position="121"/>
        <end position="140"/>
    </location>
</feature>
<dbReference type="InterPro" id="IPR002656">
    <property type="entry name" value="Acyl_transf_3_dom"/>
</dbReference>
<feature type="transmembrane region" description="Helical" evidence="10">
    <location>
        <begin position="308"/>
        <end position="332"/>
    </location>
</feature>
<dbReference type="AlphaFoldDB" id="A0A6N3C467"/>
<gene>
    <name evidence="12" type="primary">icaC</name>
    <name evidence="12" type="ORF">SSLFYP27_01442</name>
</gene>